<keyword evidence="4" id="KW-0378">Hydrolase</keyword>
<evidence type="ECO:0000313" key="7">
    <source>
        <dbReference type="EMBL" id="QUS37577.1"/>
    </source>
</evidence>
<dbReference type="CDD" id="cd09086">
    <property type="entry name" value="ExoIII-like_AP-endo"/>
    <property type="match status" value="1"/>
</dbReference>
<dbReference type="InterPro" id="IPR005135">
    <property type="entry name" value="Endo/exonuclease/phosphatase"/>
</dbReference>
<protein>
    <submittedName>
        <fullName evidence="7">Exodeoxyribonuclease III</fullName>
    </submittedName>
</protein>
<dbReference type="PANTHER" id="PTHR43250:SF2">
    <property type="entry name" value="EXODEOXYRIBONUCLEASE III"/>
    <property type="match status" value="1"/>
</dbReference>
<dbReference type="SUPFAM" id="SSF56219">
    <property type="entry name" value="DNase I-like"/>
    <property type="match status" value="1"/>
</dbReference>
<accession>A0ABX8A2W2</accession>
<dbReference type="InterPro" id="IPR020847">
    <property type="entry name" value="AP_endonuclease_F1_BS"/>
</dbReference>
<comment type="cofactor">
    <cofactor evidence="1">
        <name>Mg(2+)</name>
        <dbReference type="ChEBI" id="CHEBI:18420"/>
    </cofactor>
</comment>
<dbReference type="InterPro" id="IPR004808">
    <property type="entry name" value="AP_endonuc_1"/>
</dbReference>
<dbReference type="PANTHER" id="PTHR43250">
    <property type="entry name" value="EXODEOXYRIBONUCLEASE III"/>
    <property type="match status" value="1"/>
</dbReference>
<keyword evidence="8" id="KW-1185">Reference proteome</keyword>
<evidence type="ECO:0000256" key="2">
    <source>
        <dbReference type="ARBA" id="ARBA00007092"/>
    </source>
</evidence>
<comment type="similarity">
    <text evidence="2">Belongs to the DNA repair enzymes AP/ExoA family.</text>
</comment>
<name>A0ABX8A2W2_9BRAD</name>
<dbReference type="InterPro" id="IPR037493">
    <property type="entry name" value="ExoIII-like"/>
</dbReference>
<keyword evidence="3" id="KW-0479">Metal-binding</keyword>
<reference evidence="7 8" key="1">
    <citation type="submission" date="2019-02" db="EMBL/GenBank/DDBJ databases">
        <title>Emended description of the genus Rhodopseudomonas and description of Rhodopseudomonas albus sp. nov., a non-phototrophic, heavy-metal-tolerant bacterium isolated from garden soil.</title>
        <authorList>
            <person name="Bao Z."/>
            <person name="Cao W.W."/>
            <person name="Sato Y."/>
            <person name="Nishizawa T."/>
            <person name="Zhao J."/>
            <person name="Guo Y."/>
            <person name="Ohta H."/>
        </authorList>
    </citation>
    <scope>NUCLEOTIDE SEQUENCE [LARGE SCALE GENOMIC DNA]</scope>
    <source>
        <strain evidence="7 8">SK50-23</strain>
    </source>
</reference>
<dbReference type="Pfam" id="PF03372">
    <property type="entry name" value="Exo_endo_phos"/>
    <property type="match status" value="1"/>
</dbReference>
<evidence type="ECO:0000256" key="4">
    <source>
        <dbReference type="ARBA" id="ARBA00022801"/>
    </source>
</evidence>
<evidence type="ECO:0000256" key="5">
    <source>
        <dbReference type="ARBA" id="ARBA00022842"/>
    </source>
</evidence>
<proteinExistence type="inferred from homology"/>
<dbReference type="InterPro" id="IPR036691">
    <property type="entry name" value="Endo/exonu/phosph_ase_sf"/>
</dbReference>
<evidence type="ECO:0000256" key="3">
    <source>
        <dbReference type="ARBA" id="ARBA00022723"/>
    </source>
</evidence>
<organism evidence="7 8">
    <name type="scientific">Tardiphaga alba</name>
    <dbReference type="NCBI Taxonomy" id="340268"/>
    <lineage>
        <taxon>Bacteria</taxon>
        <taxon>Pseudomonadati</taxon>
        <taxon>Pseudomonadota</taxon>
        <taxon>Alphaproteobacteria</taxon>
        <taxon>Hyphomicrobiales</taxon>
        <taxon>Nitrobacteraceae</taxon>
        <taxon>Tardiphaga</taxon>
    </lineage>
</organism>
<dbReference type="PROSITE" id="PS51435">
    <property type="entry name" value="AP_NUCLEASE_F1_4"/>
    <property type="match status" value="1"/>
</dbReference>
<gene>
    <name evidence="7" type="ORF">RPMA_00875</name>
</gene>
<evidence type="ECO:0000259" key="6">
    <source>
        <dbReference type="Pfam" id="PF03372"/>
    </source>
</evidence>
<sequence>MRLTLTTWNINSVRLRIELVADFLQSVQPDVLCLQETKCPDDAFPLKRLKQLGYEHVALNGQKGYHGVAIVSKLPFDATDIRVFCDKLDSRHISVAFGAKAGLAAPLIVHDFYVPAGGDIPDPEANPKFAHKLSFLDEMKSCEPLHPRGDARHILVGDLNVAPHENDVWSHKQMLKIVSHTPIECEKLLAVQSEGNWIDVARERIPLSEKIYTWWSYRAADWAASNRGRRLDHIWVSSALKDAVSDYQVLRDARGWERPSDHVPVTVVLDV</sequence>
<dbReference type="NCBIfam" id="TIGR00633">
    <property type="entry name" value="xth"/>
    <property type="match status" value="1"/>
</dbReference>
<feature type="domain" description="Endonuclease/exonuclease/phosphatase" evidence="6">
    <location>
        <begin position="7"/>
        <end position="262"/>
    </location>
</feature>
<dbReference type="EMBL" id="CP036498">
    <property type="protein sequence ID" value="QUS37577.1"/>
    <property type="molecule type" value="Genomic_DNA"/>
</dbReference>
<evidence type="ECO:0000256" key="1">
    <source>
        <dbReference type="ARBA" id="ARBA00001946"/>
    </source>
</evidence>
<dbReference type="RefSeq" id="WP_211911064.1">
    <property type="nucleotide sequence ID" value="NZ_CP036498.1"/>
</dbReference>
<evidence type="ECO:0000313" key="8">
    <source>
        <dbReference type="Proteomes" id="UP000682843"/>
    </source>
</evidence>
<dbReference type="Proteomes" id="UP000682843">
    <property type="component" value="Chromosome"/>
</dbReference>
<dbReference type="PROSITE" id="PS00726">
    <property type="entry name" value="AP_NUCLEASE_F1_1"/>
    <property type="match status" value="1"/>
</dbReference>
<keyword evidence="5" id="KW-0460">Magnesium</keyword>
<dbReference type="Gene3D" id="3.60.10.10">
    <property type="entry name" value="Endonuclease/exonuclease/phosphatase"/>
    <property type="match status" value="1"/>
</dbReference>